<sequence length="74" mass="8414">MLFLLPHNDAIFQFNELTFELKQLESGNGESDLPATRWQQLQFIFPCANGQSAGIRRMIARTGAGWLDYKVVLV</sequence>
<proteinExistence type="predicted"/>
<dbReference type="AlphaFoldDB" id="A0A3A3GDI9"/>
<organism evidence="1 2">
    <name type="scientific">Paenibacillus thiaminolyticus</name>
    <name type="common">Bacillus thiaminolyticus</name>
    <dbReference type="NCBI Taxonomy" id="49283"/>
    <lineage>
        <taxon>Bacteria</taxon>
        <taxon>Bacillati</taxon>
        <taxon>Bacillota</taxon>
        <taxon>Bacilli</taxon>
        <taxon>Bacillales</taxon>
        <taxon>Paenibacillaceae</taxon>
        <taxon>Paenibacillus</taxon>
    </lineage>
</organism>
<accession>A0A3A3GDI9</accession>
<evidence type="ECO:0000313" key="2">
    <source>
        <dbReference type="Proteomes" id="UP000266177"/>
    </source>
</evidence>
<name>A0A3A3GDI9_PANTH</name>
<dbReference type="EMBL" id="QYZD01000025">
    <property type="protein sequence ID" value="RJG21328.1"/>
    <property type="molecule type" value="Genomic_DNA"/>
</dbReference>
<comment type="caution">
    <text evidence="1">The sequence shown here is derived from an EMBL/GenBank/DDBJ whole genome shotgun (WGS) entry which is preliminary data.</text>
</comment>
<dbReference type="Proteomes" id="UP000266177">
    <property type="component" value="Unassembled WGS sequence"/>
</dbReference>
<protein>
    <submittedName>
        <fullName evidence="1">Uncharacterized protein</fullName>
    </submittedName>
</protein>
<evidence type="ECO:0000313" key="1">
    <source>
        <dbReference type="EMBL" id="RJG21328.1"/>
    </source>
</evidence>
<gene>
    <name evidence="1" type="ORF">DQX05_21740</name>
</gene>
<reference evidence="1 2" key="1">
    <citation type="submission" date="2018-09" db="EMBL/GenBank/DDBJ databases">
        <title>Paenibacillus SK2017-BO5.</title>
        <authorList>
            <person name="Piskunova J.V."/>
            <person name="Dubiley S.A."/>
            <person name="Severinov K.V."/>
        </authorList>
    </citation>
    <scope>NUCLEOTIDE SEQUENCE [LARGE SCALE GENOMIC DNA]</scope>
    <source>
        <strain evidence="1 2">BO5</strain>
    </source>
</reference>